<dbReference type="GO" id="GO:0005737">
    <property type="term" value="C:cytoplasm"/>
    <property type="evidence" value="ECO:0007669"/>
    <property type="project" value="TreeGrafter"/>
</dbReference>
<dbReference type="PANTHER" id="PTHR14950:SF37">
    <property type="entry name" value="ENDORIBONUCLEASE DICER"/>
    <property type="match status" value="1"/>
</dbReference>
<dbReference type="GO" id="GO:0004386">
    <property type="term" value="F:helicase activity"/>
    <property type="evidence" value="ECO:0007669"/>
    <property type="project" value="UniProtKB-KW"/>
</dbReference>
<keyword evidence="4" id="KW-0479">Metal-binding</keyword>
<keyword evidence="7" id="KW-0378">Hydrolase</keyword>
<dbReference type="PROSITE" id="PS50142">
    <property type="entry name" value="RNASE_3_2"/>
    <property type="match status" value="2"/>
</dbReference>
<dbReference type="AlphaFoldDB" id="A0A0U5G8D3"/>
<dbReference type="GO" id="GO:0046872">
    <property type="term" value="F:metal ion binding"/>
    <property type="evidence" value="ECO:0007669"/>
    <property type="project" value="UniProtKB-KW"/>
</dbReference>
<keyword evidence="5" id="KW-0677">Repeat</keyword>
<evidence type="ECO:0000256" key="15">
    <source>
        <dbReference type="SAM" id="MobiDB-lite"/>
    </source>
</evidence>
<dbReference type="OMA" id="RACLCHE"/>
<dbReference type="PANTHER" id="PTHR14950">
    <property type="entry name" value="DICER-RELATED"/>
    <property type="match status" value="1"/>
</dbReference>
<evidence type="ECO:0000259" key="16">
    <source>
        <dbReference type="PROSITE" id="PS50142"/>
    </source>
</evidence>
<feature type="domain" description="RNase III" evidence="16">
    <location>
        <begin position="422"/>
        <end position="596"/>
    </location>
</feature>
<dbReference type="GO" id="GO:0005634">
    <property type="term" value="C:nucleus"/>
    <property type="evidence" value="ECO:0007669"/>
    <property type="project" value="TreeGrafter"/>
</dbReference>
<name>A0A0U5G8D3_ASPCI</name>
<evidence type="ECO:0000256" key="2">
    <source>
        <dbReference type="ARBA" id="ARBA00001946"/>
    </source>
</evidence>
<proteinExistence type="predicted"/>
<evidence type="ECO:0000256" key="3">
    <source>
        <dbReference type="ARBA" id="ARBA00022721"/>
    </source>
</evidence>
<dbReference type="InterPro" id="IPR036389">
    <property type="entry name" value="RNase_III_sf"/>
</dbReference>
<comment type="cofactor">
    <cofactor evidence="2">
        <name>Mg(2+)</name>
        <dbReference type="ChEBI" id="CHEBI:18420"/>
    </cofactor>
</comment>
<evidence type="ECO:0000256" key="10">
    <source>
        <dbReference type="ARBA" id="ARBA00022842"/>
    </source>
</evidence>
<keyword evidence="18" id="KW-1185">Reference proteome</keyword>
<keyword evidence="9" id="KW-0067">ATP-binding</keyword>
<dbReference type="Gene3D" id="1.10.1520.10">
    <property type="entry name" value="Ribonuclease III domain"/>
    <property type="match status" value="2"/>
</dbReference>
<keyword evidence="10" id="KW-0460">Magnesium</keyword>
<dbReference type="GO" id="GO:0051607">
    <property type="term" value="P:defense response to virus"/>
    <property type="evidence" value="ECO:0007669"/>
    <property type="project" value="UniProtKB-KW"/>
</dbReference>
<dbReference type="GO" id="GO:0030422">
    <property type="term" value="P:siRNA processing"/>
    <property type="evidence" value="ECO:0007669"/>
    <property type="project" value="TreeGrafter"/>
</dbReference>
<dbReference type="OrthoDB" id="416741at2759"/>
<comment type="function">
    <text evidence="14">Dicer-like endonuclease involved in cleaving double-stranded RNA in the RNA interference (RNAi) pathway. Produces 21 to 25 bp dsRNAs (siRNAs) which target the selective destruction of homologous RNAs leading to sequence-specific suppression of gene expression, called post-transcriptional gene silencing (PTGS). Part of a broad host defense response against viral infection and transposons.</text>
</comment>
<reference evidence="18" key="1">
    <citation type="journal article" date="2016" name="Genome Announc.">
        <title>Draft genome sequences of fungus Aspergillus calidoustus.</title>
        <authorList>
            <person name="Horn F."/>
            <person name="Linde J."/>
            <person name="Mattern D.J."/>
            <person name="Walther G."/>
            <person name="Guthke R."/>
            <person name="Scherlach K."/>
            <person name="Martin K."/>
            <person name="Brakhage A.A."/>
            <person name="Petzke L."/>
            <person name="Valiante V."/>
        </authorList>
    </citation>
    <scope>NUCLEOTIDE SEQUENCE [LARGE SCALE GENOMIC DNA]</scope>
    <source>
        <strain evidence="18">SF006504</strain>
    </source>
</reference>
<evidence type="ECO:0000256" key="11">
    <source>
        <dbReference type="ARBA" id="ARBA00022884"/>
    </source>
</evidence>
<evidence type="ECO:0000256" key="5">
    <source>
        <dbReference type="ARBA" id="ARBA00022737"/>
    </source>
</evidence>
<dbReference type="EMBL" id="CDMC01000011">
    <property type="protein sequence ID" value="CEL08514.1"/>
    <property type="molecule type" value="Genomic_DNA"/>
</dbReference>
<evidence type="ECO:0000256" key="1">
    <source>
        <dbReference type="ARBA" id="ARBA00001936"/>
    </source>
</evidence>
<dbReference type="GO" id="GO:0003723">
    <property type="term" value="F:RNA binding"/>
    <property type="evidence" value="ECO:0007669"/>
    <property type="project" value="UniProtKB-KW"/>
</dbReference>
<dbReference type="PROSITE" id="PS00517">
    <property type="entry name" value="RNASE_3_1"/>
    <property type="match status" value="1"/>
</dbReference>
<keyword evidence="8" id="KW-0347">Helicase</keyword>
<keyword evidence="6" id="KW-0547">Nucleotide-binding</keyword>
<keyword evidence="3" id="KW-0930">Antiviral protein</keyword>
<evidence type="ECO:0000256" key="12">
    <source>
        <dbReference type="ARBA" id="ARBA00023118"/>
    </source>
</evidence>
<organism evidence="17 18">
    <name type="scientific">Aspergillus calidoustus</name>
    <dbReference type="NCBI Taxonomy" id="454130"/>
    <lineage>
        <taxon>Eukaryota</taxon>
        <taxon>Fungi</taxon>
        <taxon>Dikarya</taxon>
        <taxon>Ascomycota</taxon>
        <taxon>Pezizomycotina</taxon>
        <taxon>Eurotiomycetes</taxon>
        <taxon>Eurotiomycetidae</taxon>
        <taxon>Eurotiales</taxon>
        <taxon>Aspergillaceae</taxon>
        <taxon>Aspergillus</taxon>
        <taxon>Aspergillus subgen. Nidulantes</taxon>
    </lineage>
</organism>
<feature type="region of interest" description="Disordered" evidence="15">
    <location>
        <begin position="1"/>
        <end position="32"/>
    </location>
</feature>
<dbReference type="GO" id="GO:0050688">
    <property type="term" value="P:regulation of defense response to virus"/>
    <property type="evidence" value="ECO:0007669"/>
    <property type="project" value="UniProtKB-KW"/>
</dbReference>
<protein>
    <recommendedName>
        <fullName evidence="16">RNase III domain-containing protein</fullName>
    </recommendedName>
</protein>
<dbReference type="GO" id="GO:0004525">
    <property type="term" value="F:ribonuclease III activity"/>
    <property type="evidence" value="ECO:0007669"/>
    <property type="project" value="InterPro"/>
</dbReference>
<feature type="domain" description="RNase III" evidence="16">
    <location>
        <begin position="267"/>
        <end position="387"/>
    </location>
</feature>
<evidence type="ECO:0000256" key="9">
    <source>
        <dbReference type="ARBA" id="ARBA00022840"/>
    </source>
</evidence>
<dbReference type="CDD" id="cd00593">
    <property type="entry name" value="RIBOc"/>
    <property type="match status" value="2"/>
</dbReference>
<evidence type="ECO:0000256" key="6">
    <source>
        <dbReference type="ARBA" id="ARBA00022741"/>
    </source>
</evidence>
<evidence type="ECO:0000256" key="14">
    <source>
        <dbReference type="ARBA" id="ARBA00025403"/>
    </source>
</evidence>
<dbReference type="Pfam" id="PF00636">
    <property type="entry name" value="Ribonuclease_3"/>
    <property type="match status" value="2"/>
</dbReference>
<dbReference type="Proteomes" id="UP000054771">
    <property type="component" value="Unassembled WGS sequence"/>
</dbReference>
<keyword evidence="13" id="KW-0464">Manganese</keyword>
<evidence type="ECO:0000313" key="17">
    <source>
        <dbReference type="EMBL" id="CEL08514.1"/>
    </source>
</evidence>
<evidence type="ECO:0000256" key="4">
    <source>
        <dbReference type="ARBA" id="ARBA00022723"/>
    </source>
</evidence>
<accession>A0A0U5G8D3</accession>
<evidence type="ECO:0000313" key="18">
    <source>
        <dbReference type="Proteomes" id="UP000054771"/>
    </source>
</evidence>
<gene>
    <name evidence="17" type="ORF">ASPCAL11663</name>
</gene>
<evidence type="ECO:0000256" key="8">
    <source>
        <dbReference type="ARBA" id="ARBA00022806"/>
    </source>
</evidence>
<dbReference type="SUPFAM" id="SSF69065">
    <property type="entry name" value="RNase III domain-like"/>
    <property type="match status" value="2"/>
</dbReference>
<evidence type="ECO:0000256" key="7">
    <source>
        <dbReference type="ARBA" id="ARBA00022801"/>
    </source>
</evidence>
<dbReference type="STRING" id="454130.A0A0U5G8D3"/>
<dbReference type="FunFam" id="1.10.1520.10:FF:000032">
    <property type="entry name" value="Dicer-like protein 2"/>
    <property type="match status" value="1"/>
</dbReference>
<sequence length="721" mass="80650">MASDPVAMGTDQPMEERRHAPQPVSRSARRRRRRKLQQRFLSIGDRISGAQNHSNAVAIENQPLLYTSTNASDGALPSMLTVSEQIDPWVEWTAHRSAYPMRLYGTKVRIHVNGSPTAAAVVNMYTPMYLSALVLAPLDIGLDTETPVKMSLNGCRKISRVTLDRINALRKITSVYLSATVPKYMQQEKDYMILLRPDQPHDKLRTWLDRTDVGSDKRCMNIVGESIPSLCIPILFHTLQMRLVAERLCNTVLQNVGFSSIGHVLPAITTPYTRSQTNYQRYEFFGDAILKYIVSCQLFVEHPDWSEGDLSQRRDELVSNSRLTRAGLEIGLDAFILDHRVNLRNWSAPTWSRKYRSNRCAGRRKMTAKVLADVVEALIGAAYIDGGLPRAHAVAQVLLPEIPSQEIRFQSNSRAEVSNLVHQDVQTWLGYNFKNPSLLVEALTHPSCAGKSYQRLEFLGDAILDMIIISKLARHPGEMAQGEMSMIKHAVSNRNILAFLCLELSSWDTLLKTTTVEAEIKPSGLWSFMRFGGSPLEQEGSQRVVLRRYLGLREEIVFGLQKAEEYPWQALIKLNADKYFADLIESALGAIFVDSRGDLTACEMFLERIGLLGCLDRIMRDGVDIAHPKNVVQRLSRALAKFDVERTLTAEGSDATYGCTVSIGDVSIAVARACLCHEEAEVEAAVAAIRRLKQTPLDALVATNTKNDVNSAVNPLWNNTL</sequence>
<dbReference type="GO" id="GO:0005524">
    <property type="term" value="F:ATP binding"/>
    <property type="evidence" value="ECO:0007669"/>
    <property type="project" value="UniProtKB-KW"/>
</dbReference>
<comment type="cofactor">
    <cofactor evidence="1">
        <name>Mn(2+)</name>
        <dbReference type="ChEBI" id="CHEBI:29035"/>
    </cofactor>
</comment>
<keyword evidence="12" id="KW-0051">Antiviral defense</keyword>
<evidence type="ECO:0000256" key="13">
    <source>
        <dbReference type="ARBA" id="ARBA00023211"/>
    </source>
</evidence>
<dbReference type="SMART" id="SM00535">
    <property type="entry name" value="RIBOc"/>
    <property type="match status" value="2"/>
</dbReference>
<dbReference type="InterPro" id="IPR000999">
    <property type="entry name" value="RNase_III_dom"/>
</dbReference>
<keyword evidence="11" id="KW-0694">RNA-binding</keyword>